<keyword evidence="5" id="KW-0698">rRNA processing</keyword>
<comment type="caution">
    <text evidence="7">The sequence shown here is derived from an EMBL/GenBank/DDBJ whole genome shotgun (WGS) entry which is preliminary data.</text>
</comment>
<evidence type="ECO:0000256" key="5">
    <source>
        <dbReference type="ARBA" id="ARBA00022552"/>
    </source>
</evidence>
<comment type="function">
    <text evidence="1">Involved in ribosome biogenesis; more specifically in 18S rRNA pseudouridylation and in cleavage of pre-rRNA.</text>
</comment>
<comment type="similarity">
    <text evidence="2">Belongs to the NOP10 family.</text>
</comment>
<dbReference type="Gene3D" id="2.20.28.40">
    <property type="entry name" value="H/ACA ribonucleoprotein complex, subunit Nop10"/>
    <property type="match status" value="1"/>
</dbReference>
<organism evidence="7">
    <name type="scientific">marine sediment metagenome</name>
    <dbReference type="NCBI Taxonomy" id="412755"/>
    <lineage>
        <taxon>unclassified sequences</taxon>
        <taxon>metagenomes</taxon>
        <taxon>ecological metagenomes</taxon>
    </lineage>
</organism>
<gene>
    <name evidence="7" type="ORF">LCGC14_2229740</name>
</gene>
<dbReference type="InterPro" id="IPR007264">
    <property type="entry name" value="H/ACA_rnp_Nop10"/>
</dbReference>
<sequence length="61" mass="7218">MTKYLQKCKECELYSLANSDSKCRHCGGKLINPKPPKFSLKDKYGSYRLAYFKELFDEKFK</sequence>
<protein>
    <recommendedName>
        <fullName evidence="3">Ribosome biogenesis protein Nop10</fullName>
    </recommendedName>
</protein>
<dbReference type="AlphaFoldDB" id="A0A0F9D8T5"/>
<dbReference type="GO" id="GO:0001522">
    <property type="term" value="P:pseudouridine synthesis"/>
    <property type="evidence" value="ECO:0007669"/>
    <property type="project" value="InterPro"/>
</dbReference>
<keyword evidence="4" id="KW-0690">Ribosome biogenesis</keyword>
<evidence type="ECO:0000256" key="4">
    <source>
        <dbReference type="ARBA" id="ARBA00022517"/>
    </source>
</evidence>
<proteinExistence type="inferred from homology"/>
<evidence type="ECO:0000313" key="7">
    <source>
        <dbReference type="EMBL" id="KKL58004.1"/>
    </source>
</evidence>
<dbReference type="Pfam" id="PF04135">
    <property type="entry name" value="Nop10p"/>
    <property type="match status" value="1"/>
</dbReference>
<dbReference type="GO" id="GO:1990904">
    <property type="term" value="C:ribonucleoprotein complex"/>
    <property type="evidence" value="ECO:0007669"/>
    <property type="project" value="UniProtKB-KW"/>
</dbReference>
<evidence type="ECO:0000256" key="3">
    <source>
        <dbReference type="ARBA" id="ARBA00018821"/>
    </source>
</evidence>
<dbReference type="GO" id="GO:0006364">
    <property type="term" value="P:rRNA processing"/>
    <property type="evidence" value="ECO:0007669"/>
    <property type="project" value="UniProtKB-KW"/>
</dbReference>
<dbReference type="InterPro" id="IPR036756">
    <property type="entry name" value="H/ACA_rnp_Nop10_sf"/>
</dbReference>
<evidence type="ECO:0000256" key="2">
    <source>
        <dbReference type="ARBA" id="ARBA00009462"/>
    </source>
</evidence>
<keyword evidence="6" id="KW-0687">Ribonucleoprotein</keyword>
<dbReference type="InterPro" id="IPR023532">
    <property type="entry name" value="Nop10_arc-typ"/>
</dbReference>
<dbReference type="GO" id="GO:0030515">
    <property type="term" value="F:snoRNA binding"/>
    <property type="evidence" value="ECO:0007669"/>
    <property type="project" value="InterPro"/>
</dbReference>
<reference evidence="7" key="1">
    <citation type="journal article" date="2015" name="Nature">
        <title>Complex archaea that bridge the gap between prokaryotes and eukaryotes.</title>
        <authorList>
            <person name="Spang A."/>
            <person name="Saw J.H."/>
            <person name="Jorgensen S.L."/>
            <person name="Zaremba-Niedzwiedzka K."/>
            <person name="Martijn J."/>
            <person name="Lind A.E."/>
            <person name="van Eijk R."/>
            <person name="Schleper C."/>
            <person name="Guy L."/>
            <person name="Ettema T.J."/>
        </authorList>
    </citation>
    <scope>NUCLEOTIDE SEQUENCE</scope>
</reference>
<dbReference type="SUPFAM" id="SSF144210">
    <property type="entry name" value="Nop10-like SnoRNP"/>
    <property type="match status" value="1"/>
</dbReference>
<accession>A0A0F9D8T5</accession>
<evidence type="ECO:0000256" key="1">
    <source>
        <dbReference type="ARBA" id="ARBA00002325"/>
    </source>
</evidence>
<name>A0A0F9D8T5_9ZZZZ</name>
<dbReference type="EMBL" id="LAZR01029968">
    <property type="protein sequence ID" value="KKL58004.1"/>
    <property type="molecule type" value="Genomic_DNA"/>
</dbReference>
<evidence type="ECO:0000256" key="6">
    <source>
        <dbReference type="ARBA" id="ARBA00023274"/>
    </source>
</evidence>
<dbReference type="HAMAP" id="MF_00803">
    <property type="entry name" value="Nop10"/>
    <property type="match status" value="1"/>
</dbReference>